<evidence type="ECO:0000259" key="2">
    <source>
        <dbReference type="PROSITE" id="PS50937"/>
    </source>
</evidence>
<dbReference type="GO" id="GO:0003677">
    <property type="term" value="F:DNA binding"/>
    <property type="evidence" value="ECO:0007669"/>
    <property type="project" value="UniProtKB-KW"/>
</dbReference>
<dbReference type="InterPro" id="IPR009061">
    <property type="entry name" value="DNA-bd_dom_put_sf"/>
</dbReference>
<dbReference type="PANTHER" id="PTHR30204:SF92">
    <property type="entry name" value="HTH-TYPE TRANSCRIPTIONAL REGULATOR ZNTR"/>
    <property type="match status" value="1"/>
</dbReference>
<dbReference type="PRINTS" id="PR00040">
    <property type="entry name" value="HTHMERR"/>
</dbReference>
<dbReference type="GO" id="GO:0003700">
    <property type="term" value="F:DNA-binding transcription factor activity"/>
    <property type="evidence" value="ECO:0007669"/>
    <property type="project" value="InterPro"/>
</dbReference>
<evidence type="ECO:0000313" key="3">
    <source>
        <dbReference type="EMBL" id="BBF23103.1"/>
    </source>
</evidence>
<dbReference type="RefSeq" id="WP_120176744.1">
    <property type="nucleotide sequence ID" value="NZ_AP018786.1"/>
</dbReference>
<gene>
    <name evidence="3" type="ORF">SUTMEG_09940</name>
</gene>
<dbReference type="EMBL" id="AP018786">
    <property type="protein sequence ID" value="BBF23103.1"/>
    <property type="molecule type" value="Genomic_DNA"/>
</dbReference>
<sequence>MRIRELAQATGHTPEAIRYYEKIGLIAPARREANNYRSYGEEHVRVLDFIRHCRNIDLGLEEIRTLLEARAGTLEEAHCAHELIHEHLKEVDARIADLLELKGHLEALAARCGGDHSDGRRCAILEGLESGDAEAGCCTSEFHERPERAERLERFGERR</sequence>
<feature type="domain" description="HTH merR-type" evidence="2">
    <location>
        <begin position="1"/>
        <end position="69"/>
    </location>
</feature>
<evidence type="ECO:0000313" key="4">
    <source>
        <dbReference type="Proteomes" id="UP000271003"/>
    </source>
</evidence>
<dbReference type="PROSITE" id="PS50937">
    <property type="entry name" value="HTH_MERR_2"/>
    <property type="match status" value="1"/>
</dbReference>
<dbReference type="SUPFAM" id="SSF46955">
    <property type="entry name" value="Putative DNA-binding domain"/>
    <property type="match status" value="1"/>
</dbReference>
<protein>
    <submittedName>
        <fullName evidence="3">MerR family transcriptional regulator</fullName>
    </submittedName>
</protein>
<dbReference type="Pfam" id="PF13411">
    <property type="entry name" value="MerR_1"/>
    <property type="match status" value="1"/>
</dbReference>
<dbReference type="Proteomes" id="UP000271003">
    <property type="component" value="Chromosome"/>
</dbReference>
<dbReference type="InterPro" id="IPR000551">
    <property type="entry name" value="MerR-type_HTH_dom"/>
</dbReference>
<dbReference type="InterPro" id="IPR047057">
    <property type="entry name" value="MerR_fam"/>
</dbReference>
<dbReference type="KEGG" id="sutt:SUTMEG_09940"/>
<dbReference type="SMART" id="SM00422">
    <property type="entry name" value="HTH_MERR"/>
    <property type="match status" value="1"/>
</dbReference>
<reference evidence="3 4" key="1">
    <citation type="journal article" date="2018" name="Int. J. Syst. Evol. Microbiol.">
        <title>Mesosutterella multiformis gen. nov., sp. nov., a member of the family Sutterellaceae and Sutterella megalosphaeroides sp. nov., isolated from human faeces.</title>
        <authorList>
            <person name="Sakamoto M."/>
            <person name="Ikeyama N."/>
            <person name="Kunihiro T."/>
            <person name="Iino T."/>
            <person name="Yuki M."/>
            <person name="Ohkuma M."/>
        </authorList>
    </citation>
    <scope>NUCLEOTIDE SEQUENCE [LARGE SCALE GENOMIC DNA]</scope>
    <source>
        <strain evidence="3 4">6FBBBH3</strain>
    </source>
</reference>
<evidence type="ECO:0000256" key="1">
    <source>
        <dbReference type="ARBA" id="ARBA00023125"/>
    </source>
</evidence>
<proteinExistence type="predicted"/>
<dbReference type="AlphaFoldDB" id="A0A2Z6I9D1"/>
<keyword evidence="4" id="KW-1185">Reference proteome</keyword>
<keyword evidence="1" id="KW-0238">DNA-binding</keyword>
<name>A0A2Z6I9D1_9BURK</name>
<dbReference type="OrthoDB" id="9808480at2"/>
<dbReference type="PANTHER" id="PTHR30204">
    <property type="entry name" value="REDOX-CYCLING DRUG-SENSING TRANSCRIPTIONAL ACTIVATOR SOXR"/>
    <property type="match status" value="1"/>
</dbReference>
<dbReference type="Gene3D" id="1.10.1660.10">
    <property type="match status" value="1"/>
</dbReference>
<organism evidence="3 4">
    <name type="scientific">Sutterella megalosphaeroides</name>
    <dbReference type="NCBI Taxonomy" id="2494234"/>
    <lineage>
        <taxon>Bacteria</taxon>
        <taxon>Pseudomonadati</taxon>
        <taxon>Pseudomonadota</taxon>
        <taxon>Betaproteobacteria</taxon>
        <taxon>Burkholderiales</taxon>
        <taxon>Sutterellaceae</taxon>
        <taxon>Sutterella</taxon>
    </lineage>
</organism>
<accession>A0A2Z6I9D1</accession>